<dbReference type="AlphaFoldDB" id="A0ABD5ZQQ9"/>
<dbReference type="InterPro" id="IPR006311">
    <property type="entry name" value="TAT_signal"/>
</dbReference>
<evidence type="ECO:0000313" key="3">
    <source>
        <dbReference type="Proteomes" id="UP001596398"/>
    </source>
</evidence>
<dbReference type="Proteomes" id="UP001596398">
    <property type="component" value="Unassembled WGS sequence"/>
</dbReference>
<accession>A0ABD5ZQQ9</accession>
<dbReference type="PROSITE" id="PS51318">
    <property type="entry name" value="TAT"/>
    <property type="match status" value="1"/>
</dbReference>
<dbReference type="PROSITE" id="PS51257">
    <property type="entry name" value="PROKAR_LIPOPROTEIN"/>
    <property type="match status" value="1"/>
</dbReference>
<evidence type="ECO:0000256" key="1">
    <source>
        <dbReference type="SAM" id="MobiDB-lite"/>
    </source>
</evidence>
<name>A0ABD5ZQQ9_9EURY</name>
<protein>
    <submittedName>
        <fullName evidence="2">Uncharacterized protein</fullName>
    </submittedName>
</protein>
<keyword evidence="3" id="KW-1185">Reference proteome</keyword>
<proteinExistence type="predicted"/>
<dbReference type="EMBL" id="JBHTAP010000001">
    <property type="protein sequence ID" value="MFC7235642.1"/>
    <property type="molecule type" value="Genomic_DNA"/>
</dbReference>
<sequence>MPSRRTLLTGAAAAGATALAGCSTGDALDPATQGDTPTAPEDATVVATAERSVDADPPNGAFRVSAAVHERPAGDRTELHLLTDHRLIPGENQHANNGWRLAELGVEHVSDATTVTGGTNFRRPDEGESAAVRLGSETTPSGRRWTVRFGDSGDATWSVTAYTVSETDRDPAAGDRLAEVRTHVRETKPWSTASYEATRRTSLVYGEDR</sequence>
<dbReference type="RefSeq" id="WP_276233779.1">
    <property type="nucleotide sequence ID" value="NZ_CP119802.1"/>
</dbReference>
<evidence type="ECO:0000313" key="2">
    <source>
        <dbReference type="EMBL" id="MFC7235642.1"/>
    </source>
</evidence>
<organism evidence="2 3">
    <name type="scientific">Halosegnis marinus</name>
    <dbReference type="NCBI Taxonomy" id="3034023"/>
    <lineage>
        <taxon>Archaea</taxon>
        <taxon>Methanobacteriati</taxon>
        <taxon>Methanobacteriota</taxon>
        <taxon>Stenosarchaea group</taxon>
        <taxon>Halobacteria</taxon>
        <taxon>Halobacteriales</taxon>
        <taxon>Natronomonadaceae</taxon>
        <taxon>Halosegnis</taxon>
    </lineage>
</organism>
<feature type="region of interest" description="Disordered" evidence="1">
    <location>
        <begin position="22"/>
        <end position="42"/>
    </location>
</feature>
<reference evidence="2 3" key="1">
    <citation type="journal article" date="2019" name="Int. J. Syst. Evol. Microbiol.">
        <title>The Global Catalogue of Microorganisms (GCM) 10K type strain sequencing project: providing services to taxonomists for standard genome sequencing and annotation.</title>
        <authorList>
            <consortium name="The Broad Institute Genomics Platform"/>
            <consortium name="The Broad Institute Genome Sequencing Center for Infectious Disease"/>
            <person name="Wu L."/>
            <person name="Ma J."/>
        </authorList>
    </citation>
    <scope>NUCLEOTIDE SEQUENCE [LARGE SCALE GENOMIC DNA]</scope>
    <source>
        <strain evidence="2 3">DT85</strain>
    </source>
</reference>
<comment type="caution">
    <text evidence="2">The sequence shown here is derived from an EMBL/GenBank/DDBJ whole genome shotgun (WGS) entry which is preliminary data.</text>
</comment>
<dbReference type="GeneID" id="79267339"/>
<gene>
    <name evidence="2" type="ORF">ACFQJ4_09985</name>
</gene>